<gene>
    <name evidence="2" type="ORF">JMA_38410</name>
</gene>
<dbReference type="BioCyc" id="JESP1508404:G14D9-13125-MONOMER"/>
<keyword evidence="1" id="KW-0175">Coiled coil</keyword>
<keyword evidence="3" id="KW-1185">Reference proteome</keyword>
<dbReference type="AlphaFoldDB" id="A0A0B5AYU0"/>
<geneLocation type="plasmid" evidence="3"/>
<protein>
    <submittedName>
        <fullName evidence="2">Uncharacterized protein</fullName>
    </submittedName>
</protein>
<name>A0A0B5AYU0_9BACL</name>
<proteinExistence type="predicted"/>
<sequence>MIKRLVENREKKRFIKDYGQFAFYHKEEIKALKDELGSIPFIDLTFVFFSDFVKQYESNRFPFSVISSRLDEAFFFGYDLDEYLWIATTKSRHFFTMEQVPAMKRFLILIEGIEKNYTAFMDFEESLKGTGLSMRDYPDALLLLDEIEKAKHEMHSIINPASKQFFDTRIEKEILQDELNQKISNIVCPKPVPIAPKEYQLESLRQLQLVTDDIHVSDSIKKEARETMKLIQETLDKEKEQQAKEQAEMNARAVIQTSKLMHRLPSNINQ</sequence>
<feature type="coiled-coil region" evidence="1">
    <location>
        <begin position="221"/>
        <end position="257"/>
    </location>
</feature>
<keyword evidence="2" id="KW-0614">Plasmid</keyword>
<evidence type="ECO:0000256" key="1">
    <source>
        <dbReference type="SAM" id="Coils"/>
    </source>
</evidence>
<dbReference type="EMBL" id="CP009417">
    <property type="protein sequence ID" value="AJD93159.1"/>
    <property type="molecule type" value="Genomic_DNA"/>
</dbReference>
<organism evidence="2 3">
    <name type="scientific">Jeotgalibacillus malaysiensis</name>
    <dbReference type="NCBI Taxonomy" id="1508404"/>
    <lineage>
        <taxon>Bacteria</taxon>
        <taxon>Bacillati</taxon>
        <taxon>Bacillota</taxon>
        <taxon>Bacilli</taxon>
        <taxon>Bacillales</taxon>
        <taxon>Caryophanaceae</taxon>
        <taxon>Jeotgalibacillus</taxon>
    </lineage>
</organism>
<accession>A0A0B5AYU0</accession>
<dbReference type="Proteomes" id="UP000031449">
    <property type="component" value="Plasmid unnamed"/>
</dbReference>
<dbReference type="HOGENOM" id="CLU_1029657_0_0_9"/>
<dbReference type="KEGG" id="jeo:JMA_38410"/>
<evidence type="ECO:0000313" key="2">
    <source>
        <dbReference type="EMBL" id="AJD93159.1"/>
    </source>
</evidence>
<reference evidence="2 3" key="1">
    <citation type="submission" date="2014-08" db="EMBL/GenBank/DDBJ databases">
        <title>Complete genome of a marine bacteria Jeotgalibacillus malaysiensis.</title>
        <authorList>
            <person name="Yaakop A.S."/>
            <person name="Chan K.-G."/>
            <person name="Goh K.M."/>
        </authorList>
    </citation>
    <scope>NUCLEOTIDE SEQUENCE [LARGE SCALE GENOMIC DNA]</scope>
    <source>
        <strain evidence="2 3">D5</strain>
        <plasmid evidence="3">Plasmid</plasmid>
    </source>
</reference>
<evidence type="ECO:0000313" key="3">
    <source>
        <dbReference type="Proteomes" id="UP000031449"/>
    </source>
</evidence>